<name>A0A4Q1TPW6_9LACO</name>
<feature type="domain" description="Peptidase S8/S53" evidence="1">
    <location>
        <begin position="268"/>
        <end position="520"/>
    </location>
</feature>
<gene>
    <name evidence="2" type="ORF">BVJ53_10025</name>
</gene>
<dbReference type="GO" id="GO:0004252">
    <property type="term" value="F:serine-type endopeptidase activity"/>
    <property type="evidence" value="ECO:0007669"/>
    <property type="project" value="InterPro"/>
</dbReference>
<dbReference type="AlphaFoldDB" id="A0A4Q1TPW6"/>
<dbReference type="GO" id="GO:0006508">
    <property type="term" value="P:proteolysis"/>
    <property type="evidence" value="ECO:0007669"/>
    <property type="project" value="UniProtKB-KW"/>
</dbReference>
<dbReference type="Gene3D" id="3.40.50.200">
    <property type="entry name" value="Peptidase S8/S53 domain"/>
    <property type="match status" value="1"/>
</dbReference>
<sequence>MNDVLTLKGKFEHRSNSGGGGSPRLPQDTHVSADHVLSLIQDLKTTQAFWKKNNLLDKYLISAHYIKVAAKSNRIQGFFAYHKENPNNAIVGAKFAAGPVHVITYFVSPESVSRSIVIATQVATILEAEFGGATTAETFNNPKSFASIDFKKYSIPKTTFQQFVVDAHYVDHFGIESGRLPQMQSAIVSLYDTQQPILPLLKKLGITADRLDMLDDTTIRLDAGEVTMLMEKAPFLVAMATTDLSKLSPTAFHDPETLTMGQIPEPKNEPTIGVIDTLFDDHVYFNKWVTYTQMIDPNIPIDRGDYYHGTAVTSIIVDGSSLNPSLDDGCGRFKVRHFGVATSREFSSFEVIKSIKQIVASNPDIHVWNLSLGSKNEVNPNFISAEASVLDQLQYKYNVIFVIAATNKEAADAPKRIGAPADSINSLVVSSVDRHQQPAAYSREGIVLEFFTKPDVSYYGGVGNDLIRAVEPISGGVQVGGTSFAAPWISRKLAYLIEVLGLSREVAKAMVVDSAIGWHPELSKQALALRGNGVVPLNIQDILHTRDDEIKFVIQGAVTQWETYNYQLPVPVVANKQPYVAKATLCYFPKCSRNQGVDYTNTELDLYLGRINDKGKIKSINENVQSFDNTHRVNESDARENFRKWDNIKHISEVLKPNARAKKVYSNPMWGISLKTKERLSNHDGEHIRFGLVVTLKEINGVNRIDDFIQQASLKGWLINRIDVANRVKIYNQAEEDVHLE</sequence>
<evidence type="ECO:0000259" key="1">
    <source>
        <dbReference type="Pfam" id="PF00082"/>
    </source>
</evidence>
<dbReference type="Pfam" id="PF00082">
    <property type="entry name" value="Peptidase_S8"/>
    <property type="match status" value="1"/>
</dbReference>
<keyword evidence="2" id="KW-0645">Protease</keyword>
<dbReference type="InterPro" id="IPR036852">
    <property type="entry name" value="Peptidase_S8/S53_dom_sf"/>
</dbReference>
<protein>
    <submittedName>
        <fullName evidence="2">Serine protease</fullName>
    </submittedName>
</protein>
<reference evidence="2 3" key="1">
    <citation type="submission" date="2017-01" db="EMBL/GenBank/DDBJ databases">
        <title>Lactobacillus chiayiensis sp. nov., a lactic acid bacterium isolated from compost.</title>
        <authorList>
            <person name="Huang C.-H."/>
        </authorList>
    </citation>
    <scope>NUCLEOTIDE SEQUENCE [LARGE SCALE GENOMIC DNA]</scope>
    <source>
        <strain evidence="3">chh01</strain>
    </source>
</reference>
<dbReference type="CDD" id="cd04847">
    <property type="entry name" value="Peptidases_S8_Subtilisin_like_2"/>
    <property type="match status" value="1"/>
</dbReference>
<dbReference type="SUPFAM" id="SSF52743">
    <property type="entry name" value="Subtilisin-like"/>
    <property type="match status" value="1"/>
</dbReference>
<dbReference type="InterPro" id="IPR000209">
    <property type="entry name" value="Peptidase_S8/S53_dom"/>
</dbReference>
<evidence type="ECO:0000313" key="3">
    <source>
        <dbReference type="Proteomes" id="UP000290475"/>
    </source>
</evidence>
<dbReference type="Proteomes" id="UP000290475">
    <property type="component" value="Unassembled WGS sequence"/>
</dbReference>
<organism evidence="2 3">
    <name type="scientific">Lacticaseibacillus chiayiensis</name>
    <dbReference type="NCBI Taxonomy" id="2100821"/>
    <lineage>
        <taxon>Bacteria</taxon>
        <taxon>Bacillati</taxon>
        <taxon>Bacillota</taxon>
        <taxon>Bacilli</taxon>
        <taxon>Lactobacillales</taxon>
        <taxon>Lactobacillaceae</taxon>
        <taxon>Lacticaseibacillus</taxon>
    </lineage>
</organism>
<comment type="caution">
    <text evidence="2">The sequence shown here is derived from an EMBL/GenBank/DDBJ whole genome shotgun (WGS) entry which is preliminary data.</text>
</comment>
<evidence type="ECO:0000313" key="2">
    <source>
        <dbReference type="EMBL" id="RXT20769.1"/>
    </source>
</evidence>
<dbReference type="InterPro" id="IPR034074">
    <property type="entry name" value="Y4bN_pept_dom"/>
</dbReference>
<dbReference type="EMBL" id="MSSM01000027">
    <property type="protein sequence ID" value="RXT20769.1"/>
    <property type="molecule type" value="Genomic_DNA"/>
</dbReference>
<keyword evidence="2" id="KW-0378">Hydrolase</keyword>
<dbReference type="RefSeq" id="WP_129302300.1">
    <property type="nucleotide sequence ID" value="NZ_MSSM01000027.1"/>
</dbReference>
<accession>A0A4Q1TPW6</accession>
<proteinExistence type="predicted"/>